<dbReference type="PANTHER" id="PTHR37848">
    <property type="entry name" value="EXPRESSED PROTEIN"/>
    <property type="match status" value="1"/>
</dbReference>
<gene>
    <name evidence="3" type="ORF">HII31_01771</name>
</gene>
<evidence type="ECO:0000256" key="2">
    <source>
        <dbReference type="SAM" id="Phobius"/>
    </source>
</evidence>
<feature type="transmembrane region" description="Helical" evidence="2">
    <location>
        <begin position="291"/>
        <end position="309"/>
    </location>
</feature>
<comment type="caution">
    <text evidence="3">The sequence shown here is derived from an EMBL/GenBank/DDBJ whole genome shotgun (WGS) entry which is preliminary data.</text>
</comment>
<accession>A0A8H6RTY7</accession>
<dbReference type="EMBL" id="JABCIY010000022">
    <property type="protein sequence ID" value="KAF7196853.1"/>
    <property type="molecule type" value="Genomic_DNA"/>
</dbReference>
<protein>
    <submittedName>
        <fullName evidence="3">Uncharacterized protein</fullName>
    </submittedName>
</protein>
<keyword evidence="4" id="KW-1185">Reference proteome</keyword>
<sequence>MTSKLDHKRSAAAAPRSPSASYRDDPDAVSLRTTRSDYDYDDVPELPAYDDVMSNTAAEPASTEPPAQYNYRSIAQPKQAWRSGNKQCSSAVSIGSETSIRMDEQLMHADKLYDYITNYLRVVSPRPMIRINGYHMEMVRKSHTDNKKEKQRVTDFDIVLGLEEFLPKYQEQGWWDSVTVDGGIKTYRGGFRKARAEGFKQDIEVGNTAEQRDLKAWCEDFCDNKSALKVFRVQRNVEGLDTDLIKERLEPVIRSTHYRGHVDITFPVADRNVDIYSPHWVNKARISWVRWIFYLTFLWVFTWPVLFFMTKKWNVYMIHWRFSRPSQTQVGAKEYASISESAWIQRHSQLILSLVLDKYQGDGTQLPTDVQVDPNSRRPEINVPTVNLAGGGLNAAVSLFNGGMSVYRQASGQGNQGWGADQC</sequence>
<feature type="compositionally biased region" description="Low complexity" evidence="1">
    <location>
        <begin position="11"/>
        <end position="21"/>
    </location>
</feature>
<reference evidence="3" key="1">
    <citation type="submission" date="2020-04" db="EMBL/GenBank/DDBJ databases">
        <title>Draft genome resource of the tomato pathogen Pseudocercospora fuligena.</title>
        <authorList>
            <person name="Zaccaron A."/>
        </authorList>
    </citation>
    <scope>NUCLEOTIDE SEQUENCE</scope>
    <source>
        <strain evidence="3">PF001</strain>
    </source>
</reference>
<evidence type="ECO:0000313" key="3">
    <source>
        <dbReference type="EMBL" id="KAF7196853.1"/>
    </source>
</evidence>
<keyword evidence="2" id="KW-1133">Transmembrane helix</keyword>
<dbReference type="AlphaFoldDB" id="A0A8H6RTY7"/>
<dbReference type="OrthoDB" id="203796at2759"/>
<keyword evidence="2" id="KW-0472">Membrane</keyword>
<evidence type="ECO:0000313" key="4">
    <source>
        <dbReference type="Proteomes" id="UP000660729"/>
    </source>
</evidence>
<name>A0A8H6RTY7_9PEZI</name>
<proteinExistence type="predicted"/>
<organism evidence="3 4">
    <name type="scientific">Pseudocercospora fuligena</name>
    <dbReference type="NCBI Taxonomy" id="685502"/>
    <lineage>
        <taxon>Eukaryota</taxon>
        <taxon>Fungi</taxon>
        <taxon>Dikarya</taxon>
        <taxon>Ascomycota</taxon>
        <taxon>Pezizomycotina</taxon>
        <taxon>Dothideomycetes</taxon>
        <taxon>Dothideomycetidae</taxon>
        <taxon>Mycosphaerellales</taxon>
        <taxon>Mycosphaerellaceae</taxon>
        <taxon>Pseudocercospora</taxon>
    </lineage>
</organism>
<evidence type="ECO:0000256" key="1">
    <source>
        <dbReference type="SAM" id="MobiDB-lite"/>
    </source>
</evidence>
<feature type="region of interest" description="Disordered" evidence="1">
    <location>
        <begin position="1"/>
        <end position="46"/>
    </location>
</feature>
<dbReference type="Proteomes" id="UP000660729">
    <property type="component" value="Unassembled WGS sequence"/>
</dbReference>
<dbReference type="PANTHER" id="PTHR37848:SF1">
    <property type="entry name" value="SUN DOMAIN-CONTAINING PROTEIN"/>
    <property type="match status" value="1"/>
</dbReference>
<keyword evidence="2" id="KW-0812">Transmembrane</keyword>